<dbReference type="GO" id="GO:0031640">
    <property type="term" value="P:killing of cells of another organism"/>
    <property type="evidence" value="ECO:0007669"/>
    <property type="project" value="UniProtKB-KW"/>
</dbReference>
<gene>
    <name evidence="9" type="ORF">TAV2_LOCUS7753</name>
</gene>
<dbReference type="EMBL" id="OU466858">
    <property type="protein sequence ID" value="CAH2045769.1"/>
    <property type="molecule type" value="Genomic_DNA"/>
</dbReference>
<evidence type="ECO:0000256" key="7">
    <source>
        <dbReference type="SAM" id="SignalP"/>
    </source>
</evidence>
<dbReference type="Gene3D" id="3.30.30.10">
    <property type="entry name" value="Knottin, scorpion toxin-like"/>
    <property type="match status" value="1"/>
</dbReference>
<dbReference type="SMART" id="SM00505">
    <property type="entry name" value="Knot1"/>
    <property type="match status" value="1"/>
</dbReference>
<organism evidence="9 10">
    <name type="scientific">Thlaspi arvense</name>
    <name type="common">Field penny-cress</name>
    <dbReference type="NCBI Taxonomy" id="13288"/>
    <lineage>
        <taxon>Eukaryota</taxon>
        <taxon>Viridiplantae</taxon>
        <taxon>Streptophyta</taxon>
        <taxon>Embryophyta</taxon>
        <taxon>Tracheophyta</taxon>
        <taxon>Spermatophyta</taxon>
        <taxon>Magnoliopsida</taxon>
        <taxon>eudicotyledons</taxon>
        <taxon>Gunneridae</taxon>
        <taxon>Pentapetalae</taxon>
        <taxon>rosids</taxon>
        <taxon>malvids</taxon>
        <taxon>Brassicales</taxon>
        <taxon>Brassicaceae</taxon>
        <taxon>Thlaspideae</taxon>
        <taxon>Thlaspi</taxon>
    </lineage>
</organism>
<evidence type="ECO:0000313" key="9">
    <source>
        <dbReference type="EMBL" id="CAH2045769.1"/>
    </source>
</evidence>
<sequence>MKNLSLRLVSAVFISLMLLVATATERSPAPVVEEPRTCNTQSKYFDGGICLNSNHCAIICRHFEGFEGGHCRGLVRRCYCTKHCT</sequence>
<dbReference type="InterPro" id="IPR036574">
    <property type="entry name" value="Scorpion_toxin-like_sf"/>
</dbReference>
<dbReference type="InterPro" id="IPR003614">
    <property type="entry name" value="Knottins"/>
</dbReference>
<evidence type="ECO:0000256" key="1">
    <source>
        <dbReference type="ARBA" id="ARBA00006722"/>
    </source>
</evidence>
<dbReference type="CDD" id="cd00107">
    <property type="entry name" value="Knot1"/>
    <property type="match status" value="1"/>
</dbReference>
<evidence type="ECO:0000256" key="5">
    <source>
        <dbReference type="ARBA" id="ARBA00022821"/>
    </source>
</evidence>
<evidence type="ECO:0000259" key="8">
    <source>
        <dbReference type="SMART" id="SM00505"/>
    </source>
</evidence>
<evidence type="ECO:0000256" key="3">
    <source>
        <dbReference type="ARBA" id="ARBA00022577"/>
    </source>
</evidence>
<comment type="similarity">
    <text evidence="1">Belongs to the DEFL family.</text>
</comment>
<accession>A0AAU9RLJ2</accession>
<dbReference type="SUPFAM" id="SSF57095">
    <property type="entry name" value="Scorpion toxin-like"/>
    <property type="match status" value="1"/>
</dbReference>
<protein>
    <recommendedName>
        <fullName evidence="8">Knottins-like domain-containing protein</fullName>
    </recommendedName>
</protein>
<dbReference type="Proteomes" id="UP000836841">
    <property type="component" value="Chromosome 2"/>
</dbReference>
<proteinExistence type="inferred from homology"/>
<dbReference type="PANTHER" id="PTHR33147">
    <property type="entry name" value="DEFENSIN-LIKE PROTEIN 1"/>
    <property type="match status" value="1"/>
</dbReference>
<keyword evidence="6" id="KW-1015">Disulfide bond</keyword>
<keyword evidence="2" id="KW-0929">Antimicrobial</keyword>
<evidence type="ECO:0000256" key="2">
    <source>
        <dbReference type="ARBA" id="ARBA00022529"/>
    </source>
</evidence>
<feature type="signal peptide" evidence="7">
    <location>
        <begin position="1"/>
        <end position="23"/>
    </location>
</feature>
<evidence type="ECO:0000256" key="4">
    <source>
        <dbReference type="ARBA" id="ARBA00022729"/>
    </source>
</evidence>
<keyword evidence="10" id="KW-1185">Reference proteome</keyword>
<keyword evidence="5" id="KW-0611">Plant defense</keyword>
<dbReference type="InterPro" id="IPR008176">
    <property type="entry name" value="Defensin_plant"/>
</dbReference>
<dbReference type="PANTHER" id="PTHR33147:SF39">
    <property type="entry name" value="DRO1 PROTEIN-RELATED"/>
    <property type="match status" value="1"/>
</dbReference>
<keyword evidence="4 7" id="KW-0732">Signal</keyword>
<dbReference type="GO" id="GO:0050832">
    <property type="term" value="P:defense response to fungus"/>
    <property type="evidence" value="ECO:0007669"/>
    <property type="project" value="UniProtKB-KW"/>
</dbReference>
<dbReference type="PROSITE" id="PS00940">
    <property type="entry name" value="GAMMA_THIONIN"/>
    <property type="match status" value="1"/>
</dbReference>
<feature type="chain" id="PRO_5043336596" description="Knottins-like domain-containing protein" evidence="7">
    <location>
        <begin position="24"/>
        <end position="85"/>
    </location>
</feature>
<reference evidence="9 10" key="1">
    <citation type="submission" date="2022-03" db="EMBL/GenBank/DDBJ databases">
        <authorList>
            <person name="Nunn A."/>
            <person name="Chopra R."/>
            <person name="Nunn A."/>
            <person name="Contreras Garrido A."/>
        </authorList>
    </citation>
    <scope>NUCLEOTIDE SEQUENCE [LARGE SCALE GENOMIC DNA]</scope>
</reference>
<evidence type="ECO:0000313" key="10">
    <source>
        <dbReference type="Proteomes" id="UP000836841"/>
    </source>
</evidence>
<name>A0AAU9RLJ2_THLAR</name>
<keyword evidence="3" id="KW-0295">Fungicide</keyword>
<dbReference type="AlphaFoldDB" id="A0AAU9RLJ2"/>
<dbReference type="Pfam" id="PF00304">
    <property type="entry name" value="Gamma-thionin"/>
    <property type="match status" value="1"/>
</dbReference>
<evidence type="ECO:0000256" key="6">
    <source>
        <dbReference type="ARBA" id="ARBA00023157"/>
    </source>
</evidence>
<feature type="domain" description="Knottins-like" evidence="8">
    <location>
        <begin position="37"/>
        <end position="84"/>
    </location>
</feature>